<reference evidence="1" key="1">
    <citation type="journal article" date="2015" name="Proc. Natl. Acad. Sci. U.S.A.">
        <title>Networks of energetic and metabolic interactions define dynamics in microbial communities.</title>
        <authorList>
            <person name="Embree M."/>
            <person name="Liu J.K."/>
            <person name="Al-Bassam M.M."/>
            <person name="Zengler K."/>
        </authorList>
    </citation>
    <scope>NUCLEOTIDE SEQUENCE</scope>
</reference>
<dbReference type="EMBL" id="LNQE01000926">
    <property type="protein sequence ID" value="KUG23021.1"/>
    <property type="molecule type" value="Genomic_DNA"/>
</dbReference>
<evidence type="ECO:0000313" key="1">
    <source>
        <dbReference type="EMBL" id="KUG23021.1"/>
    </source>
</evidence>
<sequence>MNEEKGQAVMFNKLDHIESLIVDSEARIKINKDLIKQYKKSLKRKNNILNYFKDNKLSESNINLIEEFIKQDKEAIKFYLKSLKDKEAGLKKLKIEKFAAMGKKFKVMKGGSS</sequence>
<protein>
    <submittedName>
        <fullName evidence="1">Uncharacterized protein</fullName>
    </submittedName>
</protein>
<accession>A0A0W8FQ10</accession>
<gene>
    <name evidence="1" type="ORF">ASZ90_007195</name>
</gene>
<organism evidence="1">
    <name type="scientific">hydrocarbon metagenome</name>
    <dbReference type="NCBI Taxonomy" id="938273"/>
    <lineage>
        <taxon>unclassified sequences</taxon>
        <taxon>metagenomes</taxon>
        <taxon>ecological metagenomes</taxon>
    </lineage>
</organism>
<name>A0A0W8FQ10_9ZZZZ</name>
<comment type="caution">
    <text evidence="1">The sequence shown here is derived from an EMBL/GenBank/DDBJ whole genome shotgun (WGS) entry which is preliminary data.</text>
</comment>
<proteinExistence type="predicted"/>
<dbReference type="AlphaFoldDB" id="A0A0W8FQ10"/>